<proteinExistence type="predicted"/>
<dbReference type="Proteomes" id="UP000236291">
    <property type="component" value="Unassembled WGS sequence"/>
</dbReference>
<feature type="non-terminal residue" evidence="2">
    <location>
        <position position="1"/>
    </location>
</feature>
<dbReference type="EMBL" id="ASHM01117382">
    <property type="protein sequence ID" value="PNX70956.1"/>
    <property type="molecule type" value="Genomic_DNA"/>
</dbReference>
<accession>A0A2K3KXE5</accession>
<name>A0A2K3KXE5_TRIPR</name>
<gene>
    <name evidence="2" type="ORF">L195_g057912</name>
</gene>
<sequence length="20" mass="2121">LAVPARDNDDPQNNVSGILI</sequence>
<protein>
    <submittedName>
        <fullName evidence="2">Uncharacterized protein</fullName>
    </submittedName>
</protein>
<comment type="caution">
    <text evidence="2">The sequence shown here is derived from an EMBL/GenBank/DDBJ whole genome shotgun (WGS) entry which is preliminary data.</text>
</comment>
<feature type="region of interest" description="Disordered" evidence="1">
    <location>
        <begin position="1"/>
        <end position="20"/>
    </location>
</feature>
<dbReference type="AlphaFoldDB" id="A0A2K3KXE5"/>
<reference evidence="2 3" key="2">
    <citation type="journal article" date="2017" name="Front. Plant Sci.">
        <title>Gene Classification and Mining of Molecular Markers Useful in Red Clover (Trifolium pratense) Breeding.</title>
        <authorList>
            <person name="Istvanek J."/>
            <person name="Dluhosova J."/>
            <person name="Dluhos P."/>
            <person name="Patkova L."/>
            <person name="Nedelnik J."/>
            <person name="Repkova J."/>
        </authorList>
    </citation>
    <scope>NUCLEOTIDE SEQUENCE [LARGE SCALE GENOMIC DNA]</scope>
    <source>
        <strain evidence="3">cv. Tatra</strain>
        <tissue evidence="2">Young leaves</tissue>
    </source>
</reference>
<evidence type="ECO:0000256" key="1">
    <source>
        <dbReference type="SAM" id="MobiDB-lite"/>
    </source>
</evidence>
<organism evidence="2 3">
    <name type="scientific">Trifolium pratense</name>
    <name type="common">Red clover</name>
    <dbReference type="NCBI Taxonomy" id="57577"/>
    <lineage>
        <taxon>Eukaryota</taxon>
        <taxon>Viridiplantae</taxon>
        <taxon>Streptophyta</taxon>
        <taxon>Embryophyta</taxon>
        <taxon>Tracheophyta</taxon>
        <taxon>Spermatophyta</taxon>
        <taxon>Magnoliopsida</taxon>
        <taxon>eudicotyledons</taxon>
        <taxon>Gunneridae</taxon>
        <taxon>Pentapetalae</taxon>
        <taxon>rosids</taxon>
        <taxon>fabids</taxon>
        <taxon>Fabales</taxon>
        <taxon>Fabaceae</taxon>
        <taxon>Papilionoideae</taxon>
        <taxon>50 kb inversion clade</taxon>
        <taxon>NPAAA clade</taxon>
        <taxon>Hologalegina</taxon>
        <taxon>IRL clade</taxon>
        <taxon>Trifolieae</taxon>
        <taxon>Trifolium</taxon>
    </lineage>
</organism>
<feature type="compositionally biased region" description="Polar residues" evidence="1">
    <location>
        <begin position="11"/>
        <end position="20"/>
    </location>
</feature>
<reference evidence="2 3" key="1">
    <citation type="journal article" date="2014" name="Am. J. Bot.">
        <title>Genome assembly and annotation for red clover (Trifolium pratense; Fabaceae).</title>
        <authorList>
            <person name="Istvanek J."/>
            <person name="Jaros M."/>
            <person name="Krenek A."/>
            <person name="Repkova J."/>
        </authorList>
    </citation>
    <scope>NUCLEOTIDE SEQUENCE [LARGE SCALE GENOMIC DNA]</scope>
    <source>
        <strain evidence="3">cv. Tatra</strain>
        <tissue evidence="2">Young leaves</tissue>
    </source>
</reference>
<evidence type="ECO:0000313" key="2">
    <source>
        <dbReference type="EMBL" id="PNX70956.1"/>
    </source>
</evidence>
<evidence type="ECO:0000313" key="3">
    <source>
        <dbReference type="Proteomes" id="UP000236291"/>
    </source>
</evidence>